<gene>
    <name evidence="8" type="ORF">HCJ94_03190</name>
</gene>
<evidence type="ECO:0000313" key="9">
    <source>
        <dbReference type="Proteomes" id="UP000783871"/>
    </source>
</evidence>
<organism evidence="8 9">
    <name type="scientific">Micromonospora thermarum</name>
    <dbReference type="NCBI Taxonomy" id="2720024"/>
    <lineage>
        <taxon>Bacteria</taxon>
        <taxon>Bacillati</taxon>
        <taxon>Actinomycetota</taxon>
        <taxon>Actinomycetes</taxon>
        <taxon>Micromonosporales</taxon>
        <taxon>Micromonosporaceae</taxon>
        <taxon>Micromonospora</taxon>
    </lineage>
</organism>
<dbReference type="InterPro" id="IPR006311">
    <property type="entry name" value="TAT_signal"/>
</dbReference>
<reference evidence="8 9" key="1">
    <citation type="submission" date="2020-03" db="EMBL/GenBank/DDBJ databases">
        <title>WGS of actinomycetes isolated from Thailand.</title>
        <authorList>
            <person name="Thawai C."/>
        </authorList>
    </citation>
    <scope>NUCLEOTIDE SEQUENCE [LARGE SCALE GENOMIC DNA]</scope>
    <source>
        <strain evidence="8 9">HSS6-12</strain>
    </source>
</reference>
<evidence type="ECO:0000256" key="3">
    <source>
        <dbReference type="ARBA" id="ARBA00022475"/>
    </source>
</evidence>
<dbReference type="PROSITE" id="PS51318">
    <property type="entry name" value="TAT"/>
    <property type="match status" value="1"/>
</dbReference>
<comment type="caution">
    <text evidence="8">The sequence shown here is derived from an EMBL/GenBank/DDBJ whole genome shotgun (WGS) entry which is preliminary data.</text>
</comment>
<dbReference type="Proteomes" id="UP000783871">
    <property type="component" value="Unassembled WGS sequence"/>
</dbReference>
<dbReference type="Pfam" id="PF13379">
    <property type="entry name" value="NMT1_2"/>
    <property type="match status" value="1"/>
</dbReference>
<dbReference type="SUPFAM" id="SSF53850">
    <property type="entry name" value="Periplasmic binding protein-like II"/>
    <property type="match status" value="1"/>
</dbReference>
<dbReference type="PANTHER" id="PTHR30024">
    <property type="entry name" value="ALIPHATIC SULFONATES-BINDING PROTEIN-RELATED"/>
    <property type="match status" value="1"/>
</dbReference>
<keyword evidence="9" id="KW-1185">Reference proteome</keyword>
<proteinExistence type="inferred from homology"/>
<evidence type="ECO:0000256" key="4">
    <source>
        <dbReference type="ARBA" id="ARBA00022519"/>
    </source>
</evidence>
<evidence type="ECO:0000256" key="2">
    <source>
        <dbReference type="ARBA" id="ARBA00022448"/>
    </source>
</evidence>
<evidence type="ECO:0000256" key="1">
    <source>
        <dbReference type="ARBA" id="ARBA00004533"/>
    </source>
</evidence>
<dbReference type="Gene3D" id="3.40.190.10">
    <property type="entry name" value="Periplasmic binding protein-like II"/>
    <property type="match status" value="2"/>
</dbReference>
<keyword evidence="5" id="KW-0732">Signal</keyword>
<keyword evidence="2" id="KW-0813">Transport</keyword>
<keyword evidence="6" id="KW-0472">Membrane</keyword>
<dbReference type="PANTHER" id="PTHR30024:SF7">
    <property type="entry name" value="NITRATE_NITRITE BINDING PROTEIN NRTA"/>
    <property type="match status" value="1"/>
</dbReference>
<protein>
    <submittedName>
        <fullName evidence="8">ABC transporter substrate-binding protein</fullName>
    </submittedName>
</protein>
<evidence type="ECO:0000256" key="6">
    <source>
        <dbReference type="ARBA" id="ARBA00023136"/>
    </source>
</evidence>
<dbReference type="CDD" id="cd13553">
    <property type="entry name" value="PBP2_NrtA_CpmA_like"/>
    <property type="match status" value="1"/>
</dbReference>
<accession>A0ABX0Z4M1</accession>
<evidence type="ECO:0000256" key="7">
    <source>
        <dbReference type="ARBA" id="ARBA00024031"/>
    </source>
</evidence>
<name>A0ABX0Z4M1_9ACTN</name>
<evidence type="ECO:0000313" key="8">
    <source>
        <dbReference type="EMBL" id="NJP31013.1"/>
    </source>
</evidence>
<dbReference type="EMBL" id="JAATEO010000002">
    <property type="protein sequence ID" value="NJP31013.1"/>
    <property type="molecule type" value="Genomic_DNA"/>
</dbReference>
<keyword evidence="4" id="KW-0997">Cell inner membrane</keyword>
<comment type="similarity">
    <text evidence="7">Belongs to the CmpA/NrtA family.</text>
</comment>
<comment type="subcellular location">
    <subcellularLocation>
        <location evidence="1">Cell inner membrane</location>
    </subcellularLocation>
</comment>
<dbReference type="InterPro" id="IPR044527">
    <property type="entry name" value="NrtA/CpmA_ABC-bd_dom"/>
</dbReference>
<sequence length="422" mass="45392">MAALRSRAMTTSLNRRGFLRLTGTAAAVTAAGGVLTACAVDENPSQAVGAGGNNLRKVKLGFIALTDCAPLIAAKQLGYFAERGLDVELIKQASWPATRDNLLSGEIDGGHVLFSLPLSVAMGIGGKAGTTDLKIAMVLNNNGQAITLKKAYAGAGYGDLAAAKALLEKEKPKLAMTFPGGTHDTWLRYWLKATKADISNIQVSAVPPPQMVSNMAANNQDGYCVGEPWGAVAVQKDIGFTHITTQDIWQHHPEKALVVGAKLTNDQDTLADIMKATLKAAKWLDDLTNRDKLADMLAPVGYVNAPAANIKGRLLGQYDLGAGLGSKTYTGDQMMFFRDGETSLPRRSYVYWFLAQYQRFGLVKETPDYAKLADELILHDLYAKVAAAEGIKIPDDDMAPIHIKLDDIMFDPTNVADEARRP</sequence>
<evidence type="ECO:0000256" key="5">
    <source>
        <dbReference type="ARBA" id="ARBA00022729"/>
    </source>
</evidence>
<keyword evidence="3" id="KW-1003">Cell membrane</keyword>